<dbReference type="EMBL" id="RDQH01000339">
    <property type="protein sequence ID" value="RXH79941.1"/>
    <property type="molecule type" value="Genomic_DNA"/>
</dbReference>
<keyword evidence="3" id="KW-1185">Reference proteome</keyword>
<gene>
    <name evidence="2" type="ORF">DVH24_041088</name>
</gene>
<protein>
    <submittedName>
        <fullName evidence="2">Uncharacterized protein</fullName>
    </submittedName>
</protein>
<sequence>MFCSSYPLPCIGVSTRLNDSTGLGVSNTTTFFMLSAFTVNLLAIITLWLYSRSRSGLDVAIDEALLGCGRRIGWIEKHYGGGNSSRLFWFL</sequence>
<organism evidence="2 3">
    <name type="scientific">Malus domestica</name>
    <name type="common">Apple</name>
    <name type="synonym">Pyrus malus</name>
    <dbReference type="NCBI Taxonomy" id="3750"/>
    <lineage>
        <taxon>Eukaryota</taxon>
        <taxon>Viridiplantae</taxon>
        <taxon>Streptophyta</taxon>
        <taxon>Embryophyta</taxon>
        <taxon>Tracheophyta</taxon>
        <taxon>Spermatophyta</taxon>
        <taxon>Magnoliopsida</taxon>
        <taxon>eudicotyledons</taxon>
        <taxon>Gunneridae</taxon>
        <taxon>Pentapetalae</taxon>
        <taxon>rosids</taxon>
        <taxon>fabids</taxon>
        <taxon>Rosales</taxon>
        <taxon>Rosaceae</taxon>
        <taxon>Amygdaloideae</taxon>
        <taxon>Maleae</taxon>
        <taxon>Malus</taxon>
    </lineage>
</organism>
<reference evidence="2 3" key="1">
    <citation type="submission" date="2018-10" db="EMBL/GenBank/DDBJ databases">
        <title>A high-quality apple genome assembly.</title>
        <authorList>
            <person name="Hu J."/>
        </authorList>
    </citation>
    <scope>NUCLEOTIDE SEQUENCE [LARGE SCALE GENOMIC DNA]</scope>
    <source>
        <strain evidence="3">cv. HFTH1</strain>
        <tissue evidence="2">Young leaf</tissue>
    </source>
</reference>
<keyword evidence="1" id="KW-0812">Transmembrane</keyword>
<dbReference type="Proteomes" id="UP000290289">
    <property type="component" value="Chromosome 13"/>
</dbReference>
<evidence type="ECO:0000313" key="3">
    <source>
        <dbReference type="Proteomes" id="UP000290289"/>
    </source>
</evidence>
<dbReference type="AlphaFoldDB" id="A0A498IED4"/>
<keyword evidence="1" id="KW-0472">Membrane</keyword>
<keyword evidence="1" id="KW-1133">Transmembrane helix</keyword>
<name>A0A498IED4_MALDO</name>
<comment type="caution">
    <text evidence="2">The sequence shown here is derived from an EMBL/GenBank/DDBJ whole genome shotgun (WGS) entry which is preliminary data.</text>
</comment>
<evidence type="ECO:0000313" key="2">
    <source>
        <dbReference type="EMBL" id="RXH79941.1"/>
    </source>
</evidence>
<accession>A0A498IED4</accession>
<feature type="transmembrane region" description="Helical" evidence="1">
    <location>
        <begin position="31"/>
        <end position="50"/>
    </location>
</feature>
<evidence type="ECO:0000256" key="1">
    <source>
        <dbReference type="SAM" id="Phobius"/>
    </source>
</evidence>
<proteinExistence type="predicted"/>